<gene>
    <name evidence="11" type="primary">tmk</name>
    <name evidence="13" type="ORF">C7438_1532</name>
</gene>
<keyword evidence="6 11" id="KW-0547">Nucleotide-binding</keyword>
<evidence type="ECO:0000256" key="7">
    <source>
        <dbReference type="ARBA" id="ARBA00022777"/>
    </source>
</evidence>
<evidence type="ECO:0000313" key="14">
    <source>
        <dbReference type="Proteomes" id="UP000267019"/>
    </source>
</evidence>
<dbReference type="NCBIfam" id="TIGR00041">
    <property type="entry name" value="DTMP_kinase"/>
    <property type="match status" value="1"/>
</dbReference>
<dbReference type="RefSeq" id="WP_211322142.1">
    <property type="nucleotide sequence ID" value="NZ_RBIJ01000005.1"/>
</dbReference>
<evidence type="ECO:0000259" key="12">
    <source>
        <dbReference type="Pfam" id="PF02223"/>
    </source>
</evidence>
<evidence type="ECO:0000256" key="11">
    <source>
        <dbReference type="HAMAP-Rule" id="MF_00165"/>
    </source>
</evidence>
<dbReference type="PANTHER" id="PTHR10344">
    <property type="entry name" value="THYMIDYLATE KINASE"/>
    <property type="match status" value="1"/>
</dbReference>
<dbReference type="AlphaFoldDB" id="A0A660KWG7"/>
<evidence type="ECO:0000256" key="5">
    <source>
        <dbReference type="ARBA" id="ARBA00022727"/>
    </source>
</evidence>
<dbReference type="Pfam" id="PF02223">
    <property type="entry name" value="Thymidylate_kin"/>
    <property type="match status" value="1"/>
</dbReference>
<evidence type="ECO:0000256" key="6">
    <source>
        <dbReference type="ARBA" id="ARBA00022741"/>
    </source>
</evidence>
<dbReference type="InterPro" id="IPR027417">
    <property type="entry name" value="P-loop_NTPase"/>
</dbReference>
<feature type="domain" description="Thymidylate kinase-like" evidence="12">
    <location>
        <begin position="17"/>
        <end position="204"/>
    </location>
</feature>
<keyword evidence="4 11" id="KW-0808">Transferase</keyword>
<organism evidence="13 14">
    <name type="scientific">Brockia lithotrophica</name>
    <dbReference type="NCBI Taxonomy" id="933949"/>
    <lineage>
        <taxon>Bacteria</taxon>
        <taxon>Bacillati</taxon>
        <taxon>Bacillota</taxon>
        <taxon>Bacilli</taxon>
        <taxon>Bacillales</taxon>
        <taxon>Bacillales Family X. Incertae Sedis</taxon>
        <taxon>Brockia</taxon>
    </lineage>
</organism>
<keyword evidence="14" id="KW-1185">Reference proteome</keyword>
<comment type="caution">
    <text evidence="13">The sequence shown here is derived from an EMBL/GenBank/DDBJ whole genome shotgun (WGS) entry which is preliminary data.</text>
</comment>
<evidence type="ECO:0000256" key="4">
    <source>
        <dbReference type="ARBA" id="ARBA00022679"/>
    </source>
</evidence>
<dbReference type="GO" id="GO:0006233">
    <property type="term" value="P:dTDP biosynthetic process"/>
    <property type="evidence" value="ECO:0007669"/>
    <property type="project" value="InterPro"/>
</dbReference>
<dbReference type="Proteomes" id="UP000267019">
    <property type="component" value="Unassembled WGS sequence"/>
</dbReference>
<name>A0A660KWG7_9BACL</name>
<feature type="binding site" evidence="11">
    <location>
        <begin position="19"/>
        <end position="26"/>
    </location>
    <ligand>
        <name>ATP</name>
        <dbReference type="ChEBI" id="CHEBI:30616"/>
    </ligand>
</feature>
<dbReference type="GO" id="GO:0005524">
    <property type="term" value="F:ATP binding"/>
    <property type="evidence" value="ECO:0007669"/>
    <property type="project" value="UniProtKB-UniRule"/>
</dbReference>
<evidence type="ECO:0000256" key="1">
    <source>
        <dbReference type="ARBA" id="ARBA00009776"/>
    </source>
</evidence>
<sequence>MGEETLLTLLRRRLVTVEGPEGSGKTTFALRLREELVSSGYDVVFTREPGGTPLGEQVRTFLLSEESADVDPLTEALFYAAVRREHVVRVIRPALEAGRVVLVDRFVDSSLVYQGMVRGAGVERVRAINEVVLEGLWPSLTFYLDLPVEEALERLTRDEGRVYSRFDRLDAAFHASVREGYERLVRSEPRFVRLDARLAPDELVRRALPILTRHLAGEAPLP</sequence>
<evidence type="ECO:0000256" key="2">
    <source>
        <dbReference type="ARBA" id="ARBA00012980"/>
    </source>
</evidence>
<evidence type="ECO:0000256" key="3">
    <source>
        <dbReference type="ARBA" id="ARBA00017144"/>
    </source>
</evidence>
<comment type="similarity">
    <text evidence="1 11">Belongs to the thymidylate kinase family.</text>
</comment>
<evidence type="ECO:0000313" key="13">
    <source>
        <dbReference type="EMBL" id="RKQ83872.1"/>
    </source>
</evidence>
<evidence type="ECO:0000256" key="10">
    <source>
        <dbReference type="ARBA" id="ARBA00057735"/>
    </source>
</evidence>
<dbReference type="Gene3D" id="3.40.50.300">
    <property type="entry name" value="P-loop containing nucleotide triphosphate hydrolases"/>
    <property type="match status" value="1"/>
</dbReference>
<dbReference type="InterPro" id="IPR018095">
    <property type="entry name" value="Thymidylate_kin_CS"/>
</dbReference>
<dbReference type="GO" id="GO:0004798">
    <property type="term" value="F:dTMP kinase activity"/>
    <property type="evidence" value="ECO:0007669"/>
    <property type="project" value="UniProtKB-UniRule"/>
</dbReference>
<proteinExistence type="inferred from homology"/>
<dbReference type="GO" id="GO:0006227">
    <property type="term" value="P:dUDP biosynthetic process"/>
    <property type="evidence" value="ECO:0007669"/>
    <property type="project" value="TreeGrafter"/>
</dbReference>
<protein>
    <recommendedName>
        <fullName evidence="3 11">Thymidylate kinase</fullName>
        <ecNumber evidence="2 11">2.7.4.9</ecNumber>
    </recommendedName>
    <alternativeName>
        <fullName evidence="11">dTMP kinase</fullName>
    </alternativeName>
</protein>
<dbReference type="FunFam" id="3.40.50.300:FF:000225">
    <property type="entry name" value="Thymidylate kinase"/>
    <property type="match status" value="1"/>
</dbReference>
<dbReference type="PROSITE" id="PS01331">
    <property type="entry name" value="THYMIDYLATE_KINASE"/>
    <property type="match status" value="1"/>
</dbReference>
<dbReference type="EC" id="2.7.4.9" evidence="2 11"/>
<keyword evidence="7 11" id="KW-0418">Kinase</keyword>
<reference evidence="13 14" key="1">
    <citation type="submission" date="2018-10" db="EMBL/GenBank/DDBJ databases">
        <title>Genomic Encyclopedia of Type Strains, Phase IV (KMG-IV): sequencing the most valuable type-strain genomes for metagenomic binning, comparative biology and taxonomic classification.</title>
        <authorList>
            <person name="Goeker M."/>
        </authorList>
    </citation>
    <scope>NUCLEOTIDE SEQUENCE [LARGE SCALE GENOMIC DNA]</scope>
    <source>
        <strain evidence="13 14">DSM 22653</strain>
    </source>
</reference>
<comment type="catalytic activity">
    <reaction evidence="9 11">
        <text>dTMP + ATP = dTDP + ADP</text>
        <dbReference type="Rhea" id="RHEA:13517"/>
        <dbReference type="ChEBI" id="CHEBI:30616"/>
        <dbReference type="ChEBI" id="CHEBI:58369"/>
        <dbReference type="ChEBI" id="CHEBI:63528"/>
        <dbReference type="ChEBI" id="CHEBI:456216"/>
        <dbReference type="EC" id="2.7.4.9"/>
    </reaction>
</comment>
<dbReference type="InterPro" id="IPR039430">
    <property type="entry name" value="Thymidylate_kin-like_dom"/>
</dbReference>
<dbReference type="PANTHER" id="PTHR10344:SF4">
    <property type="entry name" value="UMP-CMP KINASE 2, MITOCHONDRIAL"/>
    <property type="match status" value="1"/>
</dbReference>
<dbReference type="GO" id="GO:0005829">
    <property type="term" value="C:cytosol"/>
    <property type="evidence" value="ECO:0007669"/>
    <property type="project" value="TreeGrafter"/>
</dbReference>
<dbReference type="InterPro" id="IPR018094">
    <property type="entry name" value="Thymidylate_kinase"/>
</dbReference>
<keyword evidence="8 11" id="KW-0067">ATP-binding</keyword>
<dbReference type="HAMAP" id="MF_00165">
    <property type="entry name" value="Thymidylate_kinase"/>
    <property type="match status" value="1"/>
</dbReference>
<dbReference type="EMBL" id="RBIJ01000005">
    <property type="protein sequence ID" value="RKQ83872.1"/>
    <property type="molecule type" value="Genomic_DNA"/>
</dbReference>
<dbReference type="CDD" id="cd01672">
    <property type="entry name" value="TMPK"/>
    <property type="match status" value="1"/>
</dbReference>
<accession>A0A660KWG7</accession>
<comment type="function">
    <text evidence="10 11">Phosphorylation of dTMP to form dTDP in both de novo and salvage pathways of dTTP synthesis.</text>
</comment>
<dbReference type="SUPFAM" id="SSF52540">
    <property type="entry name" value="P-loop containing nucleoside triphosphate hydrolases"/>
    <property type="match status" value="1"/>
</dbReference>
<keyword evidence="5 11" id="KW-0545">Nucleotide biosynthesis</keyword>
<evidence type="ECO:0000256" key="8">
    <source>
        <dbReference type="ARBA" id="ARBA00022840"/>
    </source>
</evidence>
<evidence type="ECO:0000256" key="9">
    <source>
        <dbReference type="ARBA" id="ARBA00048743"/>
    </source>
</evidence>
<dbReference type="GO" id="GO:0006235">
    <property type="term" value="P:dTTP biosynthetic process"/>
    <property type="evidence" value="ECO:0007669"/>
    <property type="project" value="UniProtKB-UniRule"/>
</dbReference>